<protein>
    <recommendedName>
        <fullName evidence="3">DUF8175 domain-containing protein</fullName>
    </recommendedName>
</protein>
<feature type="transmembrane region" description="Helical" evidence="2">
    <location>
        <begin position="27"/>
        <end position="48"/>
    </location>
</feature>
<proteinExistence type="predicted"/>
<keyword evidence="5" id="KW-1185">Reference proteome</keyword>
<evidence type="ECO:0000313" key="4">
    <source>
        <dbReference type="EMBL" id="AEF43105.1"/>
    </source>
</evidence>
<feature type="region of interest" description="Disordered" evidence="1">
    <location>
        <begin position="1"/>
        <end position="21"/>
    </location>
</feature>
<feature type="compositionally biased region" description="Basic and acidic residues" evidence="1">
    <location>
        <begin position="1"/>
        <end position="18"/>
    </location>
</feature>
<dbReference type="Pfam" id="PF26526">
    <property type="entry name" value="DUF8175"/>
    <property type="match status" value="1"/>
</dbReference>
<dbReference type="KEGG" id="asd:AS9A_P20061"/>
<keyword evidence="2" id="KW-1133">Transmembrane helix</keyword>
<name>F6ESI4_HOYSD</name>
<sequence>MWRGQKKPDATDRPEKTVEPTSTKTTIAIAIVAVIIAMGAIVSIWIIVKGGDEPLAGPTAPATGEDATPPAEKFRDDPFFDDLGRPVYTPVDDRGALLTQVAPPSVRAESDAPGGIVLQVVHGNLVLPFSTTDGPTGFTENGVATGFSRTPQGAGLAATHYLAFLSTGNDRISLMKEAGLVEDDEGFLQQIVMLNAQGGEGAAENGRSQIAPEFLRVEYHDDLSRVSHGVRLRAPNGETGNLIGWMDLVWRDGTGWIVKIRGPETFKTDWADSLEGWSQWW</sequence>
<evidence type="ECO:0000256" key="1">
    <source>
        <dbReference type="SAM" id="MobiDB-lite"/>
    </source>
</evidence>
<feature type="domain" description="DUF8175" evidence="3">
    <location>
        <begin position="105"/>
        <end position="278"/>
    </location>
</feature>
<organism evidence="4 5">
    <name type="scientific">Hoyosella subflava (strain DSM 45089 / JCM 17490 / NBRC 109087 / DQS3-9A1)</name>
    <name type="common">Amycolicicoccus subflavus</name>
    <dbReference type="NCBI Taxonomy" id="443218"/>
    <lineage>
        <taxon>Bacteria</taxon>
        <taxon>Bacillati</taxon>
        <taxon>Actinomycetota</taxon>
        <taxon>Actinomycetes</taxon>
        <taxon>Mycobacteriales</taxon>
        <taxon>Hoyosellaceae</taxon>
        <taxon>Hoyosella</taxon>
    </lineage>
</organism>
<dbReference type="AlphaFoldDB" id="F6ESI4"/>
<reference evidence="4 5" key="1">
    <citation type="journal article" date="2011" name="J. Bacteriol.">
        <title>Complete genome sequence of Amycolicicoccus subflavus DQS3-9A1T, an actinomycete isolated from crude oil-polluted soil.</title>
        <authorList>
            <person name="Cai M."/>
            <person name="Chen W.M."/>
            <person name="Nie Y."/>
            <person name="Chi C.Q."/>
            <person name="Wang Y.N."/>
            <person name="Tang Y.Q."/>
            <person name="Li G.Y."/>
            <person name="Wu X.L."/>
        </authorList>
    </citation>
    <scope>NUCLEOTIDE SEQUENCE [LARGE SCALE GENOMIC DNA]</scope>
    <source>
        <strain evidence="5">DSM 45089 / DQS3-9A1</strain>
        <plasmid evidence="4 5">pAS9A-2</plasmid>
    </source>
</reference>
<dbReference type="EMBL" id="CP002788">
    <property type="protein sequence ID" value="AEF43105.1"/>
    <property type="molecule type" value="Genomic_DNA"/>
</dbReference>
<gene>
    <name evidence="4" type="ordered locus">AS9A_P20061</name>
</gene>
<keyword evidence="2" id="KW-0472">Membrane</keyword>
<evidence type="ECO:0000256" key="2">
    <source>
        <dbReference type="SAM" id="Phobius"/>
    </source>
</evidence>
<dbReference type="HOGENOM" id="CLU_969355_0_0_11"/>
<evidence type="ECO:0000313" key="5">
    <source>
        <dbReference type="Proteomes" id="UP000009235"/>
    </source>
</evidence>
<keyword evidence="2" id="KW-0812">Transmembrane</keyword>
<accession>F6ESI4</accession>
<keyword evidence="4" id="KW-0614">Plasmid</keyword>
<dbReference type="Proteomes" id="UP000009235">
    <property type="component" value="Plasmid pAS9A-2"/>
</dbReference>
<evidence type="ECO:0000259" key="3">
    <source>
        <dbReference type="Pfam" id="PF26526"/>
    </source>
</evidence>
<dbReference type="InterPro" id="IPR058488">
    <property type="entry name" value="DUF8175"/>
</dbReference>
<geneLocation type="plasmid" evidence="4 5">
    <name>pAS9A-2</name>
</geneLocation>